<proteinExistence type="predicted"/>
<dbReference type="RefSeq" id="WP_201349541.1">
    <property type="nucleotide sequence ID" value="NZ_AP014546.1"/>
</dbReference>
<dbReference type="SUPFAM" id="SSF48452">
    <property type="entry name" value="TPR-like"/>
    <property type="match status" value="1"/>
</dbReference>
<reference evidence="2 3" key="1">
    <citation type="journal article" date="2008" name="Int. J. Syst. Evol. Microbiol.">
        <title>Neptunomonas japonica sp. nov., an Osedax japonicus symbiont-like bacterium isolated from sediment adjacent to sperm whale carcasses off Kagoshima, Japan.</title>
        <authorList>
            <person name="Miyazaki M."/>
            <person name="Nogi Y."/>
            <person name="Fujiwara Y."/>
            <person name="Kawato M."/>
            <person name="Kubokawa K."/>
            <person name="Horikoshi K."/>
        </authorList>
    </citation>
    <scope>NUCLEOTIDE SEQUENCE [LARGE SCALE GENOMIC DNA]</scope>
    <source>
        <strain evidence="2 3">JAMM 1380</strain>
    </source>
</reference>
<accession>A0A7R6PLZ6</accession>
<keyword evidence="1" id="KW-0472">Membrane</keyword>
<dbReference type="AlphaFoldDB" id="A0A7R6PLZ6"/>
<name>A0A7R6PLZ6_9GAMM</name>
<dbReference type="InterPro" id="IPR011990">
    <property type="entry name" value="TPR-like_helical_dom_sf"/>
</dbReference>
<sequence length="229" mass="25682">MSASVKNRLARLLAMLVILVSIPLVYFAFRWAVADISAYPVRYAIERWQAKPGTVDLLSLDKAEQDINSALSWNSGNAEYYELKARLMFYRASLSDSSSESPLSMNEVRQALSLHESAIKLRPNWAYSWANKSLMKAYLGEFDEVFFDAIKRAEKTGPWELSANLAVLEAGLLGWRQLSSESRAVIVGAAGRATEHRPKVVRSLLDSYALRVAVCSRMLRTTKQAKVCQ</sequence>
<keyword evidence="1" id="KW-1133">Transmembrane helix</keyword>
<evidence type="ECO:0000313" key="2">
    <source>
        <dbReference type="EMBL" id="BBB28887.1"/>
    </source>
</evidence>
<protein>
    <submittedName>
        <fullName evidence="2">Uncharacterized protein</fullName>
    </submittedName>
</protein>
<evidence type="ECO:0000313" key="3">
    <source>
        <dbReference type="Proteomes" id="UP000595332"/>
    </source>
</evidence>
<dbReference type="KEGG" id="njp:NEJAP_0930"/>
<organism evidence="2 3">
    <name type="scientific">Neptunomonas japonica JAMM 1380</name>
    <dbReference type="NCBI Taxonomy" id="1441457"/>
    <lineage>
        <taxon>Bacteria</taxon>
        <taxon>Pseudomonadati</taxon>
        <taxon>Pseudomonadota</taxon>
        <taxon>Gammaproteobacteria</taxon>
        <taxon>Oceanospirillales</taxon>
        <taxon>Oceanospirillaceae</taxon>
        <taxon>Neptunomonas</taxon>
    </lineage>
</organism>
<feature type="transmembrane region" description="Helical" evidence="1">
    <location>
        <begin position="12"/>
        <end position="33"/>
    </location>
</feature>
<dbReference type="Gene3D" id="1.25.40.10">
    <property type="entry name" value="Tetratricopeptide repeat domain"/>
    <property type="match status" value="1"/>
</dbReference>
<gene>
    <name evidence="2" type="ORF">NEJAP_0930</name>
</gene>
<keyword evidence="3" id="KW-1185">Reference proteome</keyword>
<dbReference type="Proteomes" id="UP000595332">
    <property type="component" value="Chromosome"/>
</dbReference>
<keyword evidence="1" id="KW-0812">Transmembrane</keyword>
<dbReference type="EMBL" id="AP014546">
    <property type="protein sequence ID" value="BBB28887.1"/>
    <property type="molecule type" value="Genomic_DNA"/>
</dbReference>
<evidence type="ECO:0000256" key="1">
    <source>
        <dbReference type="SAM" id="Phobius"/>
    </source>
</evidence>